<dbReference type="Pfam" id="PF10758">
    <property type="entry name" value="DUF2586"/>
    <property type="match status" value="1"/>
</dbReference>
<reference evidence="1" key="1">
    <citation type="journal article" date="2021" name="Proc. Natl. Acad. Sci. U.S.A.">
        <title>A Catalog of Tens of Thousands of Viruses from Human Metagenomes Reveals Hidden Associations with Chronic Diseases.</title>
        <authorList>
            <person name="Tisza M.J."/>
            <person name="Buck C.B."/>
        </authorList>
    </citation>
    <scope>NUCLEOTIDE SEQUENCE</scope>
    <source>
        <strain evidence="1">CtQV19</strain>
    </source>
</reference>
<dbReference type="InterPro" id="IPR019694">
    <property type="entry name" value="Phage_HP1_Orf23"/>
</dbReference>
<proteinExistence type="predicted"/>
<evidence type="ECO:0000313" key="1">
    <source>
        <dbReference type="EMBL" id="DAE92487.1"/>
    </source>
</evidence>
<dbReference type="EMBL" id="BK057801">
    <property type="protein sequence ID" value="DAE92487.1"/>
    <property type="molecule type" value="Genomic_DNA"/>
</dbReference>
<sequence>MGNLQGTQINKIDGGLGRQTETNDSVVLLVGAVPVGSASIAHNKAVKLIQTKDAEDLKINESYDANNKVLAHYHISEVFRLSPNATVIFLPVAPNSGITSVTDKVLQTIKENPEIKGIGYFGFTDNLKEVAGLVDNLQISLVNELKKDGILIDFVLLEGGNATGLDSLNEYPNLREKNAENISVIIGQDAYIAGLETENARHGAIGSALGMLCVRQVSENIGSTDILNKPDDKKGRSFYSLTESGLKRFVTASLSTGQKISELTNEQIKSLVAKGYIFVGPYIGASGMYFSGSATCCTKTSDYAYIENNRVWNKAARLIREALAPFLKGKVKKDPSTGYIKATTIAHWERVCAKASIERMEAENDISGGEIYISEKQSPTEDVPLKISVKIVVDDIVHSFNVDLSLTNKL</sequence>
<organism evidence="1">
    <name type="scientific">Myoviridae sp. ctQV19</name>
    <dbReference type="NCBI Taxonomy" id="2827607"/>
    <lineage>
        <taxon>Viruses</taxon>
        <taxon>Duplodnaviria</taxon>
        <taxon>Heunggongvirae</taxon>
        <taxon>Uroviricota</taxon>
        <taxon>Caudoviricetes</taxon>
    </lineage>
</organism>
<accession>A0A8S5RSN0</accession>
<protein>
    <submittedName>
        <fullName evidence="1">Tail sheath protein</fullName>
    </submittedName>
</protein>
<name>A0A8S5RSN0_9CAUD</name>